<evidence type="ECO:0000313" key="3">
    <source>
        <dbReference type="EMBL" id="QND71348.1"/>
    </source>
</evidence>
<dbReference type="PANTHER" id="PTHR34295:SF1">
    <property type="entry name" value="BIOTIN TRANSPORTER BIOY"/>
    <property type="match status" value="1"/>
</dbReference>
<keyword evidence="2" id="KW-0472">Membrane</keyword>
<feature type="transmembrane region" description="Helical" evidence="2">
    <location>
        <begin position="45"/>
        <end position="62"/>
    </location>
</feature>
<organism evidence="3 4">
    <name type="scientific">Tardiphaga robiniae</name>
    <dbReference type="NCBI Taxonomy" id="943830"/>
    <lineage>
        <taxon>Bacteria</taxon>
        <taxon>Pseudomonadati</taxon>
        <taxon>Pseudomonadota</taxon>
        <taxon>Alphaproteobacteria</taxon>
        <taxon>Hyphomicrobiales</taxon>
        <taxon>Nitrobacteraceae</taxon>
        <taxon>Tardiphaga</taxon>
    </lineage>
</organism>
<dbReference type="InterPro" id="IPR003784">
    <property type="entry name" value="BioY"/>
</dbReference>
<feature type="transmembrane region" description="Helical" evidence="2">
    <location>
        <begin position="151"/>
        <end position="170"/>
    </location>
</feature>
<dbReference type="GO" id="GO:0015225">
    <property type="term" value="F:biotin transmembrane transporter activity"/>
    <property type="evidence" value="ECO:0007669"/>
    <property type="project" value="InterPro"/>
</dbReference>
<protein>
    <submittedName>
        <fullName evidence="3">Biotin transporter BioY</fullName>
    </submittedName>
</protein>
<dbReference type="Gene3D" id="1.10.1760.20">
    <property type="match status" value="1"/>
</dbReference>
<name>A0A7G6TX66_9BRAD</name>
<proteinExistence type="inferred from homology"/>
<dbReference type="GO" id="GO:0005886">
    <property type="term" value="C:plasma membrane"/>
    <property type="evidence" value="ECO:0007669"/>
    <property type="project" value="InterPro"/>
</dbReference>
<dbReference type="AlphaFoldDB" id="A0A7G6TX66"/>
<dbReference type="Pfam" id="PF02632">
    <property type="entry name" value="BioY"/>
    <property type="match status" value="1"/>
</dbReference>
<gene>
    <name evidence="3" type="ORF">HB776_08925</name>
</gene>
<evidence type="ECO:0000256" key="2">
    <source>
        <dbReference type="SAM" id="Phobius"/>
    </source>
</evidence>
<dbReference type="Proteomes" id="UP000515291">
    <property type="component" value="Chromosome"/>
</dbReference>
<evidence type="ECO:0000313" key="4">
    <source>
        <dbReference type="Proteomes" id="UP000515291"/>
    </source>
</evidence>
<feature type="transmembrane region" description="Helical" evidence="2">
    <location>
        <begin position="118"/>
        <end position="139"/>
    </location>
</feature>
<feature type="transmembrane region" description="Helical" evidence="2">
    <location>
        <begin position="182"/>
        <end position="207"/>
    </location>
</feature>
<dbReference type="EMBL" id="CP050292">
    <property type="protein sequence ID" value="QND71348.1"/>
    <property type="molecule type" value="Genomic_DNA"/>
</dbReference>
<accession>A0A7G6TX66</accession>
<keyword evidence="2" id="KW-1133">Transmembrane helix</keyword>
<feature type="transmembrane region" description="Helical" evidence="2">
    <location>
        <begin position="68"/>
        <end position="87"/>
    </location>
</feature>
<comment type="similarity">
    <text evidence="1">Belongs to the BioY family.</text>
</comment>
<sequence>MARAGWSEVSEPILSDASTANARRVPIADVWWPARRKGFAVVRRAIVLAAFGVALLAVSAKINLPLPYVPMTLQTLVVLMIGAVYGWRLGTLTIIAYLAVGALGLPVFAGPVGGLKPLTGATAGFLSGFVVAAFVTGWFSERGWDRSMVRLFVAMAIGHIVIMAMGFAWLAYGMKLGAEKAWLVGVMPFLAGALVKNTLGAILVPVLRGMVDRRYR</sequence>
<keyword evidence="2" id="KW-0812">Transmembrane</keyword>
<reference evidence="4" key="1">
    <citation type="journal article" date="2020" name="Mol. Plant Microbe">
        <title>Rhizobial microsymbionts of the narrowly endemic Oxytropis species growing in Kamchatka are characterized by significant genetic diversity and possess a set of genes that are associated with T3SS and T6SS secretion systems and can affect the development of symbiosis.</title>
        <authorList>
            <person name="Safronova V."/>
            <person name="Guro P."/>
            <person name="Sazanova A."/>
            <person name="Kuznetsova I."/>
            <person name="Belimov A."/>
            <person name="Yakubov V."/>
            <person name="Chirak E."/>
            <person name="Afonin A."/>
            <person name="Gogolev Y."/>
            <person name="Andronov E."/>
            <person name="Tikhonovich I."/>
        </authorList>
    </citation>
    <scope>NUCLEOTIDE SEQUENCE [LARGE SCALE GENOMIC DNA]</scope>
    <source>
        <strain evidence="4">581</strain>
    </source>
</reference>
<dbReference type="PANTHER" id="PTHR34295">
    <property type="entry name" value="BIOTIN TRANSPORTER BIOY"/>
    <property type="match status" value="1"/>
</dbReference>
<evidence type="ECO:0000256" key="1">
    <source>
        <dbReference type="ARBA" id="ARBA00010692"/>
    </source>
</evidence>
<dbReference type="KEGG" id="trb:HB776_08925"/>
<feature type="transmembrane region" description="Helical" evidence="2">
    <location>
        <begin position="94"/>
        <end position="112"/>
    </location>
</feature>